<gene>
    <name evidence="1" type="ORF">AAW51_5110</name>
</gene>
<evidence type="ECO:0008006" key="3">
    <source>
        <dbReference type="Google" id="ProtNLM"/>
    </source>
</evidence>
<dbReference type="Proteomes" id="UP000035352">
    <property type="component" value="Chromosome"/>
</dbReference>
<accession>A0A0G3BWR5</accession>
<dbReference type="EMBL" id="CP011371">
    <property type="protein sequence ID" value="AKJ31801.1"/>
    <property type="molecule type" value="Genomic_DNA"/>
</dbReference>
<dbReference type="STRING" id="413882.AAW51_5110"/>
<reference evidence="1 2" key="1">
    <citation type="submission" date="2015-05" db="EMBL/GenBank/DDBJ databases">
        <authorList>
            <person name="Tang B."/>
            <person name="Yu Y."/>
        </authorList>
    </citation>
    <scope>NUCLEOTIDE SEQUENCE [LARGE SCALE GENOMIC DNA]</scope>
    <source>
        <strain evidence="1 2">DSM 7029</strain>
    </source>
</reference>
<evidence type="ECO:0000313" key="2">
    <source>
        <dbReference type="Proteomes" id="UP000035352"/>
    </source>
</evidence>
<name>A0A0G3BWR5_9BURK</name>
<protein>
    <recommendedName>
        <fullName evidence="3">ATPase with chaperone activity</fullName>
    </recommendedName>
</protein>
<dbReference type="KEGG" id="pbh:AAW51_5110"/>
<evidence type="ECO:0000313" key="1">
    <source>
        <dbReference type="EMBL" id="AKJ31801.1"/>
    </source>
</evidence>
<proteinExistence type="predicted"/>
<organism evidence="1 2">
    <name type="scientific">Caldimonas brevitalea</name>
    <dbReference type="NCBI Taxonomy" id="413882"/>
    <lineage>
        <taxon>Bacteria</taxon>
        <taxon>Pseudomonadati</taxon>
        <taxon>Pseudomonadota</taxon>
        <taxon>Betaproteobacteria</taxon>
        <taxon>Burkholderiales</taxon>
        <taxon>Sphaerotilaceae</taxon>
        <taxon>Caldimonas</taxon>
    </lineage>
</organism>
<dbReference type="AlphaFoldDB" id="A0A0G3BWR5"/>
<keyword evidence="2" id="KW-1185">Reference proteome</keyword>
<sequence>MRYNGGMSDEYQIEIPPSFYALYTDARRRLTVPLNVLRARYDLCEDLAQQLVGHARNQHHGSHGLREDEVLRRCRLGLSTPDAGVSAAEAGWVVRRLAELLDWECPAFDTDPAP</sequence>